<dbReference type="RefSeq" id="WP_217155175.1">
    <property type="nucleotide sequence ID" value="NZ_VOMB01000006.1"/>
</dbReference>
<dbReference type="InterPro" id="IPR003741">
    <property type="entry name" value="LUD_dom"/>
</dbReference>
<sequence>MPAREDILAAVRRNAPAPRELPTVPDFGAGPADLVSLFTAALARLDGKTITAPESGLADWLATTFPEAHRICSATSEVTGNVDPDGFADWAGPADVDVTVVRTPLGVAETGSILVTEAELAVSTAAVLAQHLVVLLDPADIVENIHHAYAHPAFRQAGYAVLLSGPSGSADIGGKTVHPAQGVTTLTAVLAPRPAH</sequence>
<accession>A0ABS6KHY2</accession>
<evidence type="ECO:0000259" key="1">
    <source>
        <dbReference type="Pfam" id="PF02589"/>
    </source>
</evidence>
<keyword evidence="3" id="KW-1185">Reference proteome</keyword>
<dbReference type="Pfam" id="PF02589">
    <property type="entry name" value="LUD_dom"/>
    <property type="match status" value="1"/>
</dbReference>
<dbReference type="EMBL" id="VOMB01000006">
    <property type="protein sequence ID" value="MBU9763136.1"/>
    <property type="molecule type" value="Genomic_DNA"/>
</dbReference>
<protein>
    <recommendedName>
        <fullName evidence="1">LUD domain-containing protein</fullName>
    </recommendedName>
</protein>
<organism evidence="2 3">
    <name type="scientific">[Mycobacterium] fortunisiensis</name>
    <dbReference type="NCBI Taxonomy" id="2600579"/>
    <lineage>
        <taxon>Bacteria</taxon>
        <taxon>Bacillati</taxon>
        <taxon>Actinomycetota</taxon>
        <taxon>Actinomycetes</taxon>
        <taxon>Mycobacteriales</taxon>
        <taxon>Mycobacteriaceae</taxon>
        <taxon>Mycolicibacterium</taxon>
    </lineage>
</organism>
<proteinExistence type="predicted"/>
<dbReference type="Proteomes" id="UP000812982">
    <property type="component" value="Unassembled WGS sequence"/>
</dbReference>
<comment type="caution">
    <text evidence="2">The sequence shown here is derived from an EMBL/GenBank/DDBJ whole genome shotgun (WGS) entry which is preliminary data.</text>
</comment>
<evidence type="ECO:0000313" key="2">
    <source>
        <dbReference type="EMBL" id="MBU9763136.1"/>
    </source>
</evidence>
<evidence type="ECO:0000313" key="3">
    <source>
        <dbReference type="Proteomes" id="UP000812982"/>
    </source>
</evidence>
<name>A0ABS6KHY2_9MYCO</name>
<reference evidence="2 3" key="1">
    <citation type="journal article" date="2021" name="Sci. Rep.">
        <title>Phenotypic and genomic hallmarks of a novel, potentially pathogenic rapidly growing Mycobacterium species related to the Mycobacterium fortuitum complex.</title>
        <authorList>
            <person name="Gharbi R."/>
            <person name="Khanna V."/>
            <person name="Frigui W."/>
            <person name="Mhenni B."/>
            <person name="Brosch R."/>
            <person name="Mardassi H."/>
        </authorList>
    </citation>
    <scope>NUCLEOTIDE SEQUENCE [LARGE SCALE GENOMIC DNA]</scope>
    <source>
        <strain evidence="2 3">TNTM28</strain>
    </source>
</reference>
<feature type="domain" description="LUD" evidence="1">
    <location>
        <begin position="95"/>
        <end position="189"/>
    </location>
</feature>
<gene>
    <name evidence="2" type="ORF">FR943_04660</name>
</gene>